<dbReference type="OrthoDB" id="1909752at2"/>
<dbReference type="InterPro" id="IPR036388">
    <property type="entry name" value="WH-like_DNA-bd_sf"/>
</dbReference>
<dbReference type="Gene3D" id="1.10.10.10">
    <property type="entry name" value="Winged helix-like DNA-binding domain superfamily/Winged helix DNA-binding domain"/>
    <property type="match status" value="1"/>
</dbReference>
<organism evidence="2 3">
    <name type="scientific">Clostridium sartagoforme AAU1</name>
    <dbReference type="NCBI Taxonomy" id="1202534"/>
    <lineage>
        <taxon>Bacteria</taxon>
        <taxon>Bacillati</taxon>
        <taxon>Bacillota</taxon>
        <taxon>Clostridia</taxon>
        <taxon>Eubacteriales</taxon>
        <taxon>Clostridiaceae</taxon>
        <taxon>Clostridium</taxon>
    </lineage>
</organism>
<dbReference type="SUPFAM" id="SSF88659">
    <property type="entry name" value="Sigma3 and sigma4 domains of RNA polymerase sigma factors"/>
    <property type="match status" value="1"/>
</dbReference>
<sequence>MSKEEKEIAYEEFKVVIEEEIKKEENNERKYYRHNISLEYLQSCDVPLESAENEQDSEVEKEAEKLMNFIDLISETSLLRALKNFKEEDLKVIELRYRFGLSINEIAIKLQIKDEAAKKKHQRAIKKLKASLEKNK</sequence>
<dbReference type="AlphaFoldDB" id="R9C809"/>
<dbReference type="GO" id="GO:0003677">
    <property type="term" value="F:DNA binding"/>
    <property type="evidence" value="ECO:0007669"/>
    <property type="project" value="InterPro"/>
</dbReference>
<accession>R9C809</accession>
<name>R9C809_9CLOT</name>
<dbReference type="PATRIC" id="fig|1202534.3.peg.1992"/>
<dbReference type="RefSeq" id="WP_016207358.1">
    <property type="nucleotide sequence ID" value="NZ_ASRV01000125.1"/>
</dbReference>
<keyword evidence="3" id="KW-1185">Reference proteome</keyword>
<comment type="caution">
    <text evidence="2">The sequence shown here is derived from an EMBL/GenBank/DDBJ whole genome shotgun (WGS) entry which is preliminary data.</text>
</comment>
<protein>
    <recommendedName>
        <fullName evidence="1">RNA polymerase sigma factor 70 region 4 type 2 domain-containing protein</fullName>
    </recommendedName>
</protein>
<gene>
    <name evidence="2" type="ORF">A500_10010</name>
</gene>
<dbReference type="EMBL" id="ASRV01000125">
    <property type="protein sequence ID" value="EOR25393.1"/>
    <property type="molecule type" value="Genomic_DNA"/>
</dbReference>
<dbReference type="GO" id="GO:0006352">
    <property type="term" value="P:DNA-templated transcription initiation"/>
    <property type="evidence" value="ECO:0007669"/>
    <property type="project" value="InterPro"/>
</dbReference>
<evidence type="ECO:0000259" key="1">
    <source>
        <dbReference type="Pfam" id="PF08281"/>
    </source>
</evidence>
<dbReference type="GO" id="GO:0016987">
    <property type="term" value="F:sigma factor activity"/>
    <property type="evidence" value="ECO:0007669"/>
    <property type="project" value="InterPro"/>
</dbReference>
<reference evidence="2 3" key="1">
    <citation type="submission" date="2013-03" db="EMBL/GenBank/DDBJ databases">
        <title>Whole genome shotgun sequencing of Clostridium sartagoforme AAU1.</title>
        <authorList>
            <person name="Joshi C.G."/>
            <person name="Duggirala S.M."/>
            <person name="Nathani N.M."/>
            <person name="Bhatt V.D."/>
            <person name="Patel A.K."/>
            <person name="Pandya P.R."/>
            <person name="KaPatel J.A."/>
        </authorList>
    </citation>
    <scope>NUCLEOTIDE SEQUENCE [LARGE SCALE GENOMIC DNA]</scope>
    <source>
        <strain evidence="2 3">AAU1</strain>
    </source>
</reference>
<dbReference type="Pfam" id="PF08281">
    <property type="entry name" value="Sigma70_r4_2"/>
    <property type="match status" value="1"/>
</dbReference>
<proteinExistence type="predicted"/>
<evidence type="ECO:0000313" key="3">
    <source>
        <dbReference type="Proteomes" id="UP000013988"/>
    </source>
</evidence>
<feature type="domain" description="RNA polymerase sigma factor 70 region 4 type 2" evidence="1">
    <location>
        <begin position="78"/>
        <end position="128"/>
    </location>
</feature>
<dbReference type="InterPro" id="IPR013324">
    <property type="entry name" value="RNA_pol_sigma_r3/r4-like"/>
</dbReference>
<dbReference type="Proteomes" id="UP000013988">
    <property type="component" value="Unassembled WGS sequence"/>
</dbReference>
<evidence type="ECO:0000313" key="2">
    <source>
        <dbReference type="EMBL" id="EOR25393.1"/>
    </source>
</evidence>
<dbReference type="InterPro" id="IPR013249">
    <property type="entry name" value="RNA_pol_sigma70_r4_t2"/>
</dbReference>